<dbReference type="InterPro" id="IPR038008">
    <property type="entry name" value="Jag_KH"/>
</dbReference>
<dbReference type="Proteomes" id="UP001620295">
    <property type="component" value="Unassembled WGS sequence"/>
</dbReference>
<dbReference type="EMBL" id="JBJDQH010000677">
    <property type="protein sequence ID" value="MFK4274361.1"/>
    <property type="molecule type" value="Genomic_DNA"/>
</dbReference>
<accession>A0ABW8MCX7</accession>
<keyword evidence="2" id="KW-1185">Reference proteome</keyword>
<sequence length="119" mass="12942">EGTTPAAEGVDTLTRLEQEGEIAADYLEGLLDIADLDGDIDMDVEADRAAVSIISDSTSRDLQKLVGRDGEVLEALQELTRLAVHRETGDRSRLMLDIAGYRARKRAELTELGTKAAEE</sequence>
<dbReference type="PANTHER" id="PTHR35800">
    <property type="entry name" value="PROTEIN JAG"/>
    <property type="match status" value="1"/>
</dbReference>
<comment type="caution">
    <text evidence="1">The sequence shown here is derived from an EMBL/GenBank/DDBJ whole genome shotgun (WGS) entry which is preliminary data.</text>
</comment>
<dbReference type="PANTHER" id="PTHR35800:SF1">
    <property type="entry name" value="RNA-BINDING PROTEIN KHPB"/>
    <property type="match status" value="1"/>
</dbReference>
<evidence type="ECO:0000313" key="2">
    <source>
        <dbReference type="Proteomes" id="UP001620295"/>
    </source>
</evidence>
<evidence type="ECO:0000313" key="1">
    <source>
        <dbReference type="EMBL" id="MFK4274361.1"/>
    </source>
</evidence>
<feature type="non-terminal residue" evidence="1">
    <location>
        <position position="1"/>
    </location>
</feature>
<dbReference type="RefSeq" id="WP_404749888.1">
    <property type="nucleotide sequence ID" value="NZ_JBJDQH010000677.1"/>
</dbReference>
<organism evidence="1 2">
    <name type="scientific">Streptomyces milbemycinicus</name>
    <dbReference type="NCBI Taxonomy" id="476552"/>
    <lineage>
        <taxon>Bacteria</taxon>
        <taxon>Bacillati</taxon>
        <taxon>Actinomycetota</taxon>
        <taxon>Actinomycetes</taxon>
        <taxon>Kitasatosporales</taxon>
        <taxon>Streptomycetaceae</taxon>
        <taxon>Streptomyces</taxon>
    </lineage>
</organism>
<gene>
    <name evidence="1" type="ORF">ACI2L5_57480</name>
</gene>
<dbReference type="InterPro" id="IPR039247">
    <property type="entry name" value="KhpB"/>
</dbReference>
<dbReference type="CDD" id="cd02414">
    <property type="entry name" value="KH-II_Jag"/>
    <property type="match status" value="1"/>
</dbReference>
<feature type="non-terminal residue" evidence="1">
    <location>
        <position position="119"/>
    </location>
</feature>
<proteinExistence type="predicted"/>
<protein>
    <submittedName>
        <fullName evidence="1">Protein jag</fullName>
    </submittedName>
</protein>
<reference evidence="1 2" key="1">
    <citation type="submission" date="2024-11" db="EMBL/GenBank/DDBJ databases">
        <title>The Natural Products Discovery Center: Release of the First 8490 Sequenced Strains for Exploring Actinobacteria Biosynthetic Diversity.</title>
        <authorList>
            <person name="Kalkreuter E."/>
            <person name="Kautsar S.A."/>
            <person name="Yang D."/>
            <person name="Bader C.D."/>
            <person name="Teijaro C.N."/>
            <person name="Fluegel L."/>
            <person name="Davis C.M."/>
            <person name="Simpson J.R."/>
            <person name="Lauterbach L."/>
            <person name="Steele A.D."/>
            <person name="Gui C."/>
            <person name="Meng S."/>
            <person name="Li G."/>
            <person name="Viehrig K."/>
            <person name="Ye F."/>
            <person name="Su P."/>
            <person name="Kiefer A.F."/>
            <person name="Nichols A."/>
            <person name="Cepeda A.J."/>
            <person name="Yan W."/>
            <person name="Fan B."/>
            <person name="Jiang Y."/>
            <person name="Adhikari A."/>
            <person name="Zheng C.-J."/>
            <person name="Schuster L."/>
            <person name="Cowan T.M."/>
            <person name="Smanski M.J."/>
            <person name="Chevrette M.G."/>
            <person name="De Carvalho L.P.S."/>
            <person name="Shen B."/>
        </authorList>
    </citation>
    <scope>NUCLEOTIDE SEQUENCE [LARGE SCALE GENOMIC DNA]</scope>
    <source>
        <strain evidence="1 2">NPDC020863</strain>
    </source>
</reference>
<dbReference type="Gene3D" id="3.30.300.20">
    <property type="match status" value="1"/>
</dbReference>
<name>A0ABW8MCX7_9ACTN</name>
<dbReference type="InterPro" id="IPR015946">
    <property type="entry name" value="KH_dom-like_a/b"/>
</dbReference>